<dbReference type="Proteomes" id="UP001225598">
    <property type="component" value="Chromosome"/>
</dbReference>
<reference evidence="2 3" key="1">
    <citation type="submission" date="2023-05" db="EMBL/GenBank/DDBJ databases">
        <title>Corynebacterium suedekumii sp. nov. and Corynebacterium breve sp. nov. isolated from raw cow's milk.</title>
        <authorList>
            <person name="Baer M.K."/>
            <person name="Mehl L."/>
            <person name="Hellmuth R."/>
            <person name="Marke G."/>
            <person name="Lipski A."/>
        </authorList>
    </citation>
    <scope>NUCLEOTIDE SEQUENCE [LARGE SCALE GENOMIC DNA]</scope>
    <source>
        <strain evidence="2 3">R4</strain>
    </source>
</reference>
<keyword evidence="3" id="KW-1185">Reference proteome</keyword>
<feature type="signal peptide" evidence="1">
    <location>
        <begin position="1"/>
        <end position="25"/>
    </location>
</feature>
<keyword evidence="1" id="KW-0732">Signal</keyword>
<dbReference type="RefSeq" id="WP_284825995.1">
    <property type="nucleotide sequence ID" value="NZ_CP126969.1"/>
</dbReference>
<sequence length="149" mass="16033">MVAVPPSVAALFSMILSLLSPQASSVAEQYSAPQWAEASLVEAVVGETNPLPVELFNLLEPNVEENNLLSETRIIVGFEESSQAESIVSVLQNALPAVDENVTVTPRTHGALVTFKNGLTESQLVTVITVIEAFPGVRYAEQDLVMQRL</sequence>
<protein>
    <submittedName>
        <fullName evidence="2">Uncharacterized protein</fullName>
    </submittedName>
</protein>
<proteinExistence type="predicted"/>
<feature type="chain" id="PRO_5046841504" evidence="1">
    <location>
        <begin position="26"/>
        <end position="149"/>
    </location>
</feature>
<name>A0ABY8VGL2_9CORY</name>
<evidence type="ECO:0000313" key="3">
    <source>
        <dbReference type="Proteomes" id="UP001225598"/>
    </source>
</evidence>
<dbReference type="EMBL" id="CP126969">
    <property type="protein sequence ID" value="WIM68457.1"/>
    <property type="molecule type" value="Genomic_DNA"/>
</dbReference>
<evidence type="ECO:0000313" key="2">
    <source>
        <dbReference type="EMBL" id="WIM68457.1"/>
    </source>
</evidence>
<organism evidence="2 3">
    <name type="scientific">Corynebacterium breve</name>
    <dbReference type="NCBI Taxonomy" id="3049799"/>
    <lineage>
        <taxon>Bacteria</taxon>
        <taxon>Bacillati</taxon>
        <taxon>Actinomycetota</taxon>
        <taxon>Actinomycetes</taxon>
        <taxon>Mycobacteriales</taxon>
        <taxon>Corynebacteriaceae</taxon>
        <taxon>Corynebacterium</taxon>
    </lineage>
</organism>
<evidence type="ECO:0000256" key="1">
    <source>
        <dbReference type="SAM" id="SignalP"/>
    </source>
</evidence>
<gene>
    <name evidence="2" type="ORF">QP027_03410</name>
</gene>
<accession>A0ABY8VGL2</accession>